<dbReference type="NCBIfam" id="TIGR02937">
    <property type="entry name" value="sigma70-ECF"/>
    <property type="match status" value="1"/>
</dbReference>
<comment type="caution">
    <text evidence="8">The sequence shown here is derived from an EMBL/GenBank/DDBJ whole genome shotgun (WGS) entry which is preliminary data.</text>
</comment>
<dbReference type="InterPro" id="IPR013249">
    <property type="entry name" value="RNA_pol_sigma70_r4_t2"/>
</dbReference>
<protein>
    <submittedName>
        <fullName evidence="8">SigE family RNA polymerase sigma factor</fullName>
    </submittedName>
</protein>
<dbReference type="InterPro" id="IPR014284">
    <property type="entry name" value="RNA_pol_sigma-70_dom"/>
</dbReference>
<dbReference type="Proteomes" id="UP001501470">
    <property type="component" value="Unassembled WGS sequence"/>
</dbReference>
<dbReference type="InterPro" id="IPR007627">
    <property type="entry name" value="RNA_pol_sigma70_r2"/>
</dbReference>
<evidence type="ECO:0000313" key="8">
    <source>
        <dbReference type="EMBL" id="GAA1500481.1"/>
    </source>
</evidence>
<evidence type="ECO:0000259" key="6">
    <source>
        <dbReference type="Pfam" id="PF04542"/>
    </source>
</evidence>
<dbReference type="SUPFAM" id="SSF88659">
    <property type="entry name" value="Sigma3 and sigma4 domains of RNA polymerase sigma factors"/>
    <property type="match status" value="1"/>
</dbReference>
<dbReference type="CDD" id="cd06171">
    <property type="entry name" value="Sigma70_r4"/>
    <property type="match status" value="1"/>
</dbReference>
<feature type="domain" description="RNA polymerase sigma factor 70 region 4 type 2" evidence="7">
    <location>
        <begin position="108"/>
        <end position="156"/>
    </location>
</feature>
<evidence type="ECO:0000256" key="2">
    <source>
        <dbReference type="ARBA" id="ARBA00023015"/>
    </source>
</evidence>
<comment type="similarity">
    <text evidence="1">Belongs to the sigma-70 factor family. ECF subfamily.</text>
</comment>
<dbReference type="PANTHER" id="PTHR43133:SF50">
    <property type="entry name" value="ECF RNA POLYMERASE SIGMA FACTOR SIGM"/>
    <property type="match status" value="1"/>
</dbReference>
<dbReference type="InterPro" id="IPR036388">
    <property type="entry name" value="WH-like_DNA-bd_sf"/>
</dbReference>
<dbReference type="InterPro" id="IPR014325">
    <property type="entry name" value="RNA_pol_sigma-E_actinobac"/>
</dbReference>
<keyword evidence="4" id="KW-0238">DNA-binding</keyword>
<keyword evidence="3" id="KW-0731">Sigma factor</keyword>
<dbReference type="InterPro" id="IPR013325">
    <property type="entry name" value="RNA_pol_sigma_r2"/>
</dbReference>
<dbReference type="Gene3D" id="1.10.10.10">
    <property type="entry name" value="Winged helix-like DNA-binding domain superfamily/Winged helix DNA-binding domain"/>
    <property type="match status" value="1"/>
</dbReference>
<gene>
    <name evidence="8" type="ORF">GCM10009827_006460</name>
</gene>
<evidence type="ECO:0000256" key="4">
    <source>
        <dbReference type="ARBA" id="ARBA00023125"/>
    </source>
</evidence>
<feature type="domain" description="RNA polymerase sigma-70 region 2" evidence="6">
    <location>
        <begin position="16"/>
        <end position="80"/>
    </location>
</feature>
<evidence type="ECO:0000256" key="1">
    <source>
        <dbReference type="ARBA" id="ARBA00010641"/>
    </source>
</evidence>
<dbReference type="RefSeq" id="WP_344499285.1">
    <property type="nucleotide sequence ID" value="NZ_BAAAQD010000001.1"/>
</dbReference>
<dbReference type="InterPro" id="IPR013324">
    <property type="entry name" value="RNA_pol_sigma_r3/r4-like"/>
</dbReference>
<dbReference type="NCBIfam" id="TIGR02983">
    <property type="entry name" value="SigE-fam_strep"/>
    <property type="match status" value="1"/>
</dbReference>
<reference evidence="8 9" key="1">
    <citation type="journal article" date="2019" name="Int. J. Syst. Evol. Microbiol.">
        <title>The Global Catalogue of Microorganisms (GCM) 10K type strain sequencing project: providing services to taxonomists for standard genome sequencing and annotation.</title>
        <authorList>
            <consortium name="The Broad Institute Genomics Platform"/>
            <consortium name="The Broad Institute Genome Sequencing Center for Infectious Disease"/>
            <person name="Wu L."/>
            <person name="Ma J."/>
        </authorList>
    </citation>
    <scope>NUCLEOTIDE SEQUENCE [LARGE SCALE GENOMIC DNA]</scope>
    <source>
        <strain evidence="8 9">JCM 15933</strain>
    </source>
</reference>
<name>A0ABN1ZKK1_9ACTN</name>
<dbReference type="SUPFAM" id="SSF88946">
    <property type="entry name" value="Sigma2 domain of RNA polymerase sigma factors"/>
    <property type="match status" value="1"/>
</dbReference>
<organism evidence="8 9">
    <name type="scientific">Dactylosporangium maewongense</name>
    <dbReference type="NCBI Taxonomy" id="634393"/>
    <lineage>
        <taxon>Bacteria</taxon>
        <taxon>Bacillati</taxon>
        <taxon>Actinomycetota</taxon>
        <taxon>Actinomycetes</taxon>
        <taxon>Micromonosporales</taxon>
        <taxon>Micromonosporaceae</taxon>
        <taxon>Dactylosporangium</taxon>
    </lineage>
</organism>
<dbReference type="PANTHER" id="PTHR43133">
    <property type="entry name" value="RNA POLYMERASE ECF-TYPE SIGMA FACTO"/>
    <property type="match status" value="1"/>
</dbReference>
<dbReference type="Pfam" id="PF04542">
    <property type="entry name" value="Sigma70_r2"/>
    <property type="match status" value="1"/>
</dbReference>
<dbReference type="Gene3D" id="1.10.1740.10">
    <property type="match status" value="1"/>
</dbReference>
<accession>A0ABN1ZKK1</accession>
<sequence>MRGDSEADYTTYVSARLTALHRAAYLLCGGDQDRADDVVQVTITKLYRHWRRASGAENLDAYVHRMLVRTYIDEKRRLWSRVRLLPHADDERPGADRPYDAADDRGVLIAALRSLPQRQRAVIVLRFLLDRPVEEVAETLGCSAGTVKSQSSRGLAVLRAALTPAPAPAKTMGTLR</sequence>
<evidence type="ECO:0000256" key="3">
    <source>
        <dbReference type="ARBA" id="ARBA00023082"/>
    </source>
</evidence>
<keyword evidence="2" id="KW-0805">Transcription regulation</keyword>
<evidence type="ECO:0000313" key="9">
    <source>
        <dbReference type="Proteomes" id="UP001501470"/>
    </source>
</evidence>
<dbReference type="InterPro" id="IPR039425">
    <property type="entry name" value="RNA_pol_sigma-70-like"/>
</dbReference>
<evidence type="ECO:0000259" key="7">
    <source>
        <dbReference type="Pfam" id="PF08281"/>
    </source>
</evidence>
<keyword evidence="9" id="KW-1185">Reference proteome</keyword>
<proteinExistence type="inferred from homology"/>
<dbReference type="Pfam" id="PF08281">
    <property type="entry name" value="Sigma70_r4_2"/>
    <property type="match status" value="1"/>
</dbReference>
<evidence type="ECO:0000256" key="5">
    <source>
        <dbReference type="ARBA" id="ARBA00023163"/>
    </source>
</evidence>
<keyword evidence="5" id="KW-0804">Transcription</keyword>
<dbReference type="EMBL" id="BAAAQD010000001">
    <property type="protein sequence ID" value="GAA1500481.1"/>
    <property type="molecule type" value="Genomic_DNA"/>
</dbReference>